<accession>A0AAP0H561</accession>
<keyword evidence="4" id="KW-1185">Reference proteome</keyword>
<feature type="compositionally biased region" description="Basic and acidic residues" evidence="2">
    <location>
        <begin position="155"/>
        <end position="168"/>
    </location>
</feature>
<comment type="caution">
    <text evidence="3">The sequence shown here is derived from an EMBL/GenBank/DDBJ whole genome shotgun (WGS) entry which is preliminary data.</text>
</comment>
<dbReference type="EMBL" id="JBCNJP010000010">
    <property type="protein sequence ID" value="KAK9072132.1"/>
    <property type="molecule type" value="Genomic_DNA"/>
</dbReference>
<feature type="compositionally biased region" description="Basic and acidic residues" evidence="2">
    <location>
        <begin position="1"/>
        <end position="13"/>
    </location>
</feature>
<name>A0AAP0H561_9ASTR</name>
<dbReference type="AlphaFoldDB" id="A0AAP0H561"/>
<evidence type="ECO:0000313" key="3">
    <source>
        <dbReference type="EMBL" id="KAK9072132.1"/>
    </source>
</evidence>
<reference evidence="3 4" key="1">
    <citation type="submission" date="2024-04" db="EMBL/GenBank/DDBJ databases">
        <title>The reference genome of an endangered Asteraceae, Deinandra increscens subsp. villosa, native to the Central Coast of California.</title>
        <authorList>
            <person name="Guilliams M."/>
            <person name="Hasenstab-Lehman K."/>
            <person name="Meyer R."/>
            <person name="Mcevoy S."/>
        </authorList>
    </citation>
    <scope>NUCLEOTIDE SEQUENCE [LARGE SCALE GENOMIC DNA]</scope>
    <source>
        <tissue evidence="3">Leaf</tissue>
    </source>
</reference>
<feature type="compositionally biased region" description="Basic and acidic residues" evidence="2">
    <location>
        <begin position="181"/>
        <end position="194"/>
    </location>
</feature>
<evidence type="ECO:0000256" key="1">
    <source>
        <dbReference type="SAM" id="Coils"/>
    </source>
</evidence>
<evidence type="ECO:0000256" key="2">
    <source>
        <dbReference type="SAM" id="MobiDB-lite"/>
    </source>
</evidence>
<feature type="region of interest" description="Disordered" evidence="2">
    <location>
        <begin position="1"/>
        <end position="35"/>
    </location>
</feature>
<protein>
    <submittedName>
        <fullName evidence="3">Uncharacterized protein</fullName>
    </submittedName>
</protein>
<keyword evidence="1" id="KW-0175">Coiled coil</keyword>
<sequence>MAKKNDKMDERRTNVYARKYNKRERRDKNVNADKNESENVVLRNIMSLVGGDINQEHIDRKKEKLQAQNTEKKTTTKINEKKTTNVEMPKYDVGSNEGKDGDDIPLVQSIISNVVDSIKTKYGDVHQEESTYININYVNLEDNEAADGEENANDQPKDGKNAGSEKRKSLMKSLSKMVEPTSKKKNNEEGREVMNKPSRRQNRKRQLQKDDNDYELAENVITDTECNATTNKEVKRKVLKKTVNEDVSVFKKLIRLCGIMSAYIKRMRTVNIQMLRGQRAIKQQMMKRLMKMLRRLEDKKNEFQVAVYEASCKLPGTEALDAVFKKFMKLFTTDVDMTATQEQCTQFLEKNIEEIGRFADEELKRRKENVKGNRKKDGSEPSFKLISDTEETNDGENIINLGDNDQREGIVDRSPHAAKATLKSDTPLKSRQKMLKKAFETIDMTKSIITRYLKDVKHPKVEAMKKVLMRHMEVYTGGSHMLGCGFVLKEEHLATQVANMRMKYVVAIMATGNNIYKDRVMNEAMEYDAKLRGTKRFDEITKNLEEHKKRLKEAEENEQEMAK</sequence>
<feature type="coiled-coil region" evidence="1">
    <location>
        <begin position="279"/>
        <end position="306"/>
    </location>
</feature>
<evidence type="ECO:0000313" key="4">
    <source>
        <dbReference type="Proteomes" id="UP001408789"/>
    </source>
</evidence>
<gene>
    <name evidence="3" type="ORF">SSX86_008564</name>
</gene>
<feature type="compositionally biased region" description="Basic residues" evidence="2">
    <location>
        <begin position="197"/>
        <end position="206"/>
    </location>
</feature>
<dbReference type="Proteomes" id="UP001408789">
    <property type="component" value="Unassembled WGS sequence"/>
</dbReference>
<proteinExistence type="predicted"/>
<feature type="region of interest" description="Disordered" evidence="2">
    <location>
        <begin position="146"/>
        <end position="212"/>
    </location>
</feature>
<organism evidence="3 4">
    <name type="scientific">Deinandra increscens subsp. villosa</name>
    <dbReference type="NCBI Taxonomy" id="3103831"/>
    <lineage>
        <taxon>Eukaryota</taxon>
        <taxon>Viridiplantae</taxon>
        <taxon>Streptophyta</taxon>
        <taxon>Embryophyta</taxon>
        <taxon>Tracheophyta</taxon>
        <taxon>Spermatophyta</taxon>
        <taxon>Magnoliopsida</taxon>
        <taxon>eudicotyledons</taxon>
        <taxon>Gunneridae</taxon>
        <taxon>Pentapetalae</taxon>
        <taxon>asterids</taxon>
        <taxon>campanulids</taxon>
        <taxon>Asterales</taxon>
        <taxon>Asteraceae</taxon>
        <taxon>Asteroideae</taxon>
        <taxon>Heliantheae alliance</taxon>
        <taxon>Madieae</taxon>
        <taxon>Madiinae</taxon>
        <taxon>Deinandra</taxon>
    </lineage>
</organism>
<feature type="compositionally biased region" description="Basic and acidic residues" evidence="2">
    <location>
        <begin position="24"/>
        <end position="35"/>
    </location>
</feature>